<protein>
    <submittedName>
        <fullName evidence="4">Uncharacterized protein DUF4174</fullName>
    </submittedName>
</protein>
<proteinExistence type="predicted"/>
<dbReference type="InterPro" id="IPR025232">
    <property type="entry name" value="DUF4174"/>
</dbReference>
<sequence>MHRRPFIVGLAALAALPLAAQEMASGAGIAAGPDAPLSALERWEADPTTVFDASEVDLGDFQWIARPVVVFANTDRDPAFGRQVDLLAEAVDDLVARDVVLILDTDPDALSDIRRQLRPRGFMLALLGKDGTVRQRKPAPWSVRELNRAIDAMPLRRQELRDQRSFRSEGG</sequence>
<gene>
    <name evidence="4" type="ORF">BCF33_0173</name>
</gene>
<feature type="domain" description="DUF4174" evidence="3">
    <location>
        <begin position="58"/>
        <end position="159"/>
    </location>
</feature>
<reference evidence="4 5" key="1">
    <citation type="submission" date="2018-03" db="EMBL/GenBank/DDBJ databases">
        <title>Genomic Encyclopedia of Archaeal and Bacterial Type Strains, Phase II (KMG-II): from individual species to whole genera.</title>
        <authorList>
            <person name="Goeker M."/>
        </authorList>
    </citation>
    <scope>NUCLEOTIDE SEQUENCE [LARGE SCALE GENOMIC DNA]</scope>
    <source>
        <strain evidence="4 5">DSM 29318</strain>
    </source>
</reference>
<dbReference type="RefSeq" id="WP_106159069.1">
    <property type="nucleotide sequence ID" value="NZ_PVTT01000001.1"/>
</dbReference>
<accession>A0A2T0X6K0</accession>
<evidence type="ECO:0000313" key="5">
    <source>
        <dbReference type="Proteomes" id="UP000238801"/>
    </source>
</evidence>
<dbReference type="OrthoDB" id="7362103at2"/>
<dbReference type="AlphaFoldDB" id="A0A2T0X6K0"/>
<evidence type="ECO:0000313" key="4">
    <source>
        <dbReference type="EMBL" id="PRY94581.1"/>
    </source>
</evidence>
<feature type="chain" id="PRO_5015679984" evidence="2">
    <location>
        <begin position="21"/>
        <end position="171"/>
    </location>
</feature>
<dbReference type="Pfam" id="PF13778">
    <property type="entry name" value="DUF4174"/>
    <property type="match status" value="1"/>
</dbReference>
<evidence type="ECO:0000256" key="2">
    <source>
        <dbReference type="SAM" id="SignalP"/>
    </source>
</evidence>
<name>A0A2T0X6K0_9RHOB</name>
<evidence type="ECO:0000259" key="3">
    <source>
        <dbReference type="Pfam" id="PF13778"/>
    </source>
</evidence>
<feature type="signal peptide" evidence="2">
    <location>
        <begin position="1"/>
        <end position="20"/>
    </location>
</feature>
<organism evidence="4 5">
    <name type="scientific">Hasllibacter halocynthiae</name>
    <dbReference type="NCBI Taxonomy" id="595589"/>
    <lineage>
        <taxon>Bacteria</taxon>
        <taxon>Pseudomonadati</taxon>
        <taxon>Pseudomonadota</taxon>
        <taxon>Alphaproteobacteria</taxon>
        <taxon>Rhodobacterales</taxon>
        <taxon>Roseobacteraceae</taxon>
        <taxon>Hasllibacter</taxon>
    </lineage>
</organism>
<dbReference type="Proteomes" id="UP000238801">
    <property type="component" value="Unassembled WGS sequence"/>
</dbReference>
<evidence type="ECO:0000256" key="1">
    <source>
        <dbReference type="ARBA" id="ARBA00022729"/>
    </source>
</evidence>
<dbReference type="EMBL" id="PVTT01000001">
    <property type="protein sequence ID" value="PRY94581.1"/>
    <property type="molecule type" value="Genomic_DNA"/>
</dbReference>
<keyword evidence="1 2" id="KW-0732">Signal</keyword>
<comment type="caution">
    <text evidence="4">The sequence shown here is derived from an EMBL/GenBank/DDBJ whole genome shotgun (WGS) entry which is preliminary data.</text>
</comment>
<keyword evidence="5" id="KW-1185">Reference proteome</keyword>